<dbReference type="PROSITE" id="PS00816">
    <property type="entry name" value="AIPM_HOMOCIT_SYNTH_2"/>
    <property type="match status" value="1"/>
</dbReference>
<dbReference type="Pfam" id="PF08502">
    <property type="entry name" value="LeuA_dimer"/>
    <property type="match status" value="1"/>
</dbReference>
<dbReference type="GO" id="GO:0009098">
    <property type="term" value="P:L-leucine biosynthetic process"/>
    <property type="evidence" value="ECO:0007669"/>
    <property type="project" value="InterPro"/>
</dbReference>
<dbReference type="OrthoDB" id="9804858at2"/>
<dbReference type="InterPro" id="IPR000891">
    <property type="entry name" value="PYR_CT"/>
</dbReference>
<evidence type="ECO:0000313" key="11">
    <source>
        <dbReference type="EMBL" id="OOM82456.1"/>
    </source>
</evidence>
<comment type="pathway">
    <text evidence="1">Amino-acid biosynthesis; L-isoleucine biosynthesis; 2-oxobutanoate from pyruvate: step 1/3.</text>
</comment>
<gene>
    <name evidence="11" type="primary">leuA_1</name>
    <name evidence="11" type="ORF">CLPUN_01580</name>
</gene>
<dbReference type="GO" id="GO:0003852">
    <property type="term" value="F:2-isopropylmalate synthase activity"/>
    <property type="evidence" value="ECO:0007669"/>
    <property type="project" value="InterPro"/>
</dbReference>
<dbReference type="SUPFAM" id="SSF51569">
    <property type="entry name" value="Aldolase"/>
    <property type="match status" value="1"/>
</dbReference>
<dbReference type="Pfam" id="PF22617">
    <property type="entry name" value="HCS_D2"/>
    <property type="match status" value="1"/>
</dbReference>
<evidence type="ECO:0000256" key="6">
    <source>
        <dbReference type="ARBA" id="ARBA00023304"/>
    </source>
</evidence>
<dbReference type="EC" id="2.3.3.21" evidence="8"/>
<dbReference type="Pfam" id="PF00682">
    <property type="entry name" value="HMGL-like"/>
    <property type="match status" value="1"/>
</dbReference>
<dbReference type="RefSeq" id="WP_077845483.1">
    <property type="nucleotide sequence ID" value="NZ_LZZM01000011.1"/>
</dbReference>
<dbReference type="AlphaFoldDB" id="A0A1S8TXI7"/>
<reference evidence="11 12" key="1">
    <citation type="submission" date="2016-05" db="EMBL/GenBank/DDBJ databases">
        <title>Microbial solvent formation.</title>
        <authorList>
            <person name="Poehlein A."/>
            <person name="Montoya Solano J.D."/>
            <person name="Flitsch S."/>
            <person name="Krabben P."/>
            <person name="Duerre P."/>
            <person name="Daniel R."/>
        </authorList>
    </citation>
    <scope>NUCLEOTIDE SEQUENCE [LARGE SCALE GENOMIC DNA]</scope>
    <source>
        <strain evidence="11 12">DSM 2619</strain>
    </source>
</reference>
<evidence type="ECO:0000259" key="10">
    <source>
        <dbReference type="PROSITE" id="PS50991"/>
    </source>
</evidence>
<dbReference type="SMART" id="SM00917">
    <property type="entry name" value="LeuA_dimer"/>
    <property type="match status" value="1"/>
</dbReference>
<keyword evidence="3" id="KW-0028">Amino-acid biosynthesis</keyword>
<dbReference type="InterPro" id="IPR013709">
    <property type="entry name" value="2-isopropylmalate_synth_dimer"/>
</dbReference>
<evidence type="ECO:0000256" key="9">
    <source>
        <dbReference type="RuleBase" id="RU003523"/>
    </source>
</evidence>
<dbReference type="STRING" id="29367.CLPUN_01580"/>
<dbReference type="Gene3D" id="1.10.238.260">
    <property type="match status" value="1"/>
</dbReference>
<comment type="similarity">
    <text evidence="2 9">Belongs to the alpha-IPM synthase/homocitrate synthase family.</text>
</comment>
<evidence type="ECO:0000256" key="5">
    <source>
        <dbReference type="ARBA" id="ARBA00022679"/>
    </source>
</evidence>
<keyword evidence="6" id="KW-0100">Branched-chain amino acid biosynthesis</keyword>
<proteinExistence type="inferred from homology"/>
<dbReference type="EMBL" id="LZZM01000011">
    <property type="protein sequence ID" value="OOM82456.1"/>
    <property type="molecule type" value="Genomic_DNA"/>
</dbReference>
<comment type="catalytic activity">
    <reaction evidence="7">
        <text>pyruvate + acetyl-CoA + H2O = (3R)-citramalate + CoA + H(+)</text>
        <dbReference type="Rhea" id="RHEA:19045"/>
        <dbReference type="ChEBI" id="CHEBI:15361"/>
        <dbReference type="ChEBI" id="CHEBI:15377"/>
        <dbReference type="ChEBI" id="CHEBI:15378"/>
        <dbReference type="ChEBI" id="CHEBI:30934"/>
        <dbReference type="ChEBI" id="CHEBI:57287"/>
        <dbReference type="ChEBI" id="CHEBI:57288"/>
        <dbReference type="EC" id="2.3.3.21"/>
    </reaction>
</comment>
<dbReference type="Gene3D" id="3.30.160.270">
    <property type="match status" value="1"/>
</dbReference>
<dbReference type="PROSITE" id="PS00815">
    <property type="entry name" value="AIPM_HOMOCIT_SYNTH_1"/>
    <property type="match status" value="1"/>
</dbReference>
<dbReference type="GO" id="GO:0009097">
    <property type="term" value="P:isoleucine biosynthetic process"/>
    <property type="evidence" value="ECO:0007669"/>
    <property type="project" value="UniProtKB-UniRule"/>
</dbReference>
<dbReference type="Proteomes" id="UP000190890">
    <property type="component" value="Unassembled WGS sequence"/>
</dbReference>
<evidence type="ECO:0000256" key="2">
    <source>
        <dbReference type="ARBA" id="ARBA00006154"/>
    </source>
</evidence>
<feature type="domain" description="Pyruvate carboxyltransferase" evidence="10">
    <location>
        <begin position="6"/>
        <end position="271"/>
    </location>
</feature>
<dbReference type="GO" id="GO:0043714">
    <property type="term" value="F:(R)-citramalate synthase activity"/>
    <property type="evidence" value="ECO:0007669"/>
    <property type="project" value="UniProtKB-UniRule"/>
</dbReference>
<dbReference type="NCBIfam" id="TIGR00977">
    <property type="entry name" value="citramal_synth"/>
    <property type="match status" value="1"/>
</dbReference>
<keyword evidence="5 9" id="KW-0808">Transferase</keyword>
<dbReference type="PANTHER" id="PTHR43538">
    <property type="entry name" value="ALPHA-IPM SYNTHASE/HOMOCITRATE SYNTHASE"/>
    <property type="match status" value="1"/>
</dbReference>
<dbReference type="InterPro" id="IPR005675">
    <property type="entry name" value="Citramal_synthase"/>
</dbReference>
<dbReference type="InterPro" id="IPR036230">
    <property type="entry name" value="LeuA_allosteric_dom_sf"/>
</dbReference>
<dbReference type="InterPro" id="IPR013785">
    <property type="entry name" value="Aldolase_TIM"/>
</dbReference>
<dbReference type="SUPFAM" id="SSF110921">
    <property type="entry name" value="2-isopropylmalate synthase LeuA, allosteric (dimerisation) domain"/>
    <property type="match status" value="1"/>
</dbReference>
<name>A0A1S8TXI7_9CLOT</name>
<dbReference type="Gene3D" id="3.20.20.70">
    <property type="entry name" value="Aldolase class I"/>
    <property type="match status" value="1"/>
</dbReference>
<evidence type="ECO:0000256" key="7">
    <source>
        <dbReference type="ARBA" id="ARBA00048263"/>
    </source>
</evidence>
<dbReference type="PANTHER" id="PTHR43538:SF1">
    <property type="entry name" value="(R)-CITRAMALATE SYNTHASE"/>
    <property type="match status" value="1"/>
</dbReference>
<evidence type="ECO:0000256" key="4">
    <source>
        <dbReference type="ARBA" id="ARBA00022624"/>
    </source>
</evidence>
<dbReference type="CDD" id="cd07941">
    <property type="entry name" value="DRE_TIM_LeuA3"/>
    <property type="match status" value="1"/>
</dbReference>
<keyword evidence="4" id="KW-0412">Isoleucine biosynthesis</keyword>
<dbReference type="InterPro" id="IPR054691">
    <property type="entry name" value="LeuA/HCS_post-cat"/>
</dbReference>
<keyword evidence="12" id="KW-1185">Reference proteome</keyword>
<organism evidence="11 12">
    <name type="scientific">Clostridium puniceum</name>
    <dbReference type="NCBI Taxonomy" id="29367"/>
    <lineage>
        <taxon>Bacteria</taxon>
        <taxon>Bacillati</taxon>
        <taxon>Bacillota</taxon>
        <taxon>Clostridia</taxon>
        <taxon>Eubacteriales</taxon>
        <taxon>Clostridiaceae</taxon>
        <taxon>Clostridium</taxon>
    </lineage>
</organism>
<protein>
    <recommendedName>
        <fullName evidence="8">Citramalate synthase</fullName>
        <ecNumber evidence="8">2.3.3.21</ecNumber>
    </recommendedName>
</protein>
<evidence type="ECO:0000256" key="8">
    <source>
        <dbReference type="NCBIfam" id="TIGR00977"/>
    </source>
</evidence>
<dbReference type="PROSITE" id="PS50991">
    <property type="entry name" value="PYR_CT"/>
    <property type="match status" value="1"/>
</dbReference>
<comment type="caution">
    <text evidence="11">The sequence shown here is derived from an EMBL/GenBank/DDBJ whole genome shotgun (WGS) entry which is preliminary data.</text>
</comment>
<dbReference type="UniPathway" id="UPA00047">
    <property type="reaction ID" value="UER00066"/>
</dbReference>
<evidence type="ECO:0000313" key="12">
    <source>
        <dbReference type="Proteomes" id="UP000190890"/>
    </source>
</evidence>
<accession>A0A1S8TXI7</accession>
<evidence type="ECO:0000256" key="1">
    <source>
        <dbReference type="ARBA" id="ARBA00004743"/>
    </source>
</evidence>
<evidence type="ECO:0000256" key="3">
    <source>
        <dbReference type="ARBA" id="ARBA00022605"/>
    </source>
</evidence>
<dbReference type="InterPro" id="IPR002034">
    <property type="entry name" value="AIPM/Hcit_synth_CS"/>
</dbReference>
<sequence length="531" mass="59127">MEQNQVKIFDSTLRDGAQGQGISFSLEDKIKIVKVLDEMHIDYIEAGNPGSNPKDMEFFKRLKDVELKTSKLVAFGSTRKPNVTVEDDKSLKDLLLSGTDVIVVFGKSWDFQVTDIIKTSLDENIEMIKDTIKYLCKNGKEVFFDAEHFYDGYKENKDYAMSTLKAAEEAGAKAVVLCDTNGGTLPQDIYDITKAVKNEISGEIGIHSHDDMGMAVASSIMAVEAGAKQVQGTFIGIGERCGNANLSTIIPVLKLKFEYEILNNIDLVNLTKSARYIAEICNITLIDQSPFVGSSSFAHKGGMHIDAVTKAPRSYEHVAPEIVGNKRRFLVSEVSGKSTILQEIKKIFPNISKDDISVQKITDRLKELEYEGYQFEGAEGTIELVIRKIIGKYKPFFKLNHFKIIGEQPYGSEEFSSTAVINITVDGQNEMTAAEGEGPVNALDKAIRKALEVFYPELKKARLVDYKVRVLDSESATEAKVRVLIESTDGIENWSTVGVSRDVIQASWIALVDSIEYKLIKDIERKVKAYF</sequence>
<keyword evidence="11" id="KW-0012">Acyltransferase</keyword>